<evidence type="ECO:0000313" key="2">
    <source>
        <dbReference type="Proteomes" id="UP000324222"/>
    </source>
</evidence>
<reference evidence="1 2" key="1">
    <citation type="submission" date="2019-05" db="EMBL/GenBank/DDBJ databases">
        <title>Another draft genome of Portunus trituberculatus and its Hox gene families provides insights of decapod evolution.</title>
        <authorList>
            <person name="Jeong J.-H."/>
            <person name="Song I."/>
            <person name="Kim S."/>
            <person name="Choi T."/>
            <person name="Kim D."/>
            <person name="Ryu S."/>
            <person name="Kim W."/>
        </authorList>
    </citation>
    <scope>NUCLEOTIDE SEQUENCE [LARGE SCALE GENOMIC DNA]</scope>
    <source>
        <tissue evidence="1">Muscle</tissue>
    </source>
</reference>
<sequence length="243" mass="27964">MPRYGKKKYNKGRKHLWYYDDRVKLLNKVSRQLTATYKRSCDEADRTTLLEWLPYAREQMTLIREGRYLQFTGQLNHTSSMTQVWDKIKHIRGHQTRPPANPDPAGKAEELMSDYHERSSSDYLPDQLRDKKDAMDPARLASITTATQQQDDTDQRITREELLAARKTSSDTAPGDDGITYSMLNAVSRVEGDPVLQLFNMSLMQGELPRAWTTANIVPIPKPGEKNKHRPISHDTQTTIAIY</sequence>
<dbReference type="OrthoDB" id="6368401at2759"/>
<dbReference type="AlphaFoldDB" id="A0A5B7J9I2"/>
<proteinExistence type="predicted"/>
<keyword evidence="2" id="KW-1185">Reference proteome</keyword>
<comment type="caution">
    <text evidence="1">The sequence shown here is derived from an EMBL/GenBank/DDBJ whole genome shotgun (WGS) entry which is preliminary data.</text>
</comment>
<name>A0A5B7J9I2_PORTR</name>
<dbReference type="EMBL" id="VSRR010087425">
    <property type="protein sequence ID" value="MPC91345.1"/>
    <property type="molecule type" value="Genomic_DNA"/>
</dbReference>
<protein>
    <submittedName>
        <fullName evidence="1">Uncharacterized protein</fullName>
    </submittedName>
</protein>
<dbReference type="Proteomes" id="UP000324222">
    <property type="component" value="Unassembled WGS sequence"/>
</dbReference>
<gene>
    <name evidence="1" type="ORF">E2C01_086373</name>
</gene>
<dbReference type="PANTHER" id="PTHR19446">
    <property type="entry name" value="REVERSE TRANSCRIPTASES"/>
    <property type="match status" value="1"/>
</dbReference>
<organism evidence="1 2">
    <name type="scientific">Portunus trituberculatus</name>
    <name type="common">Swimming crab</name>
    <name type="synonym">Neptunus trituberculatus</name>
    <dbReference type="NCBI Taxonomy" id="210409"/>
    <lineage>
        <taxon>Eukaryota</taxon>
        <taxon>Metazoa</taxon>
        <taxon>Ecdysozoa</taxon>
        <taxon>Arthropoda</taxon>
        <taxon>Crustacea</taxon>
        <taxon>Multicrustacea</taxon>
        <taxon>Malacostraca</taxon>
        <taxon>Eumalacostraca</taxon>
        <taxon>Eucarida</taxon>
        <taxon>Decapoda</taxon>
        <taxon>Pleocyemata</taxon>
        <taxon>Brachyura</taxon>
        <taxon>Eubrachyura</taxon>
        <taxon>Portunoidea</taxon>
        <taxon>Portunidae</taxon>
        <taxon>Portuninae</taxon>
        <taxon>Portunus</taxon>
    </lineage>
</organism>
<evidence type="ECO:0000313" key="1">
    <source>
        <dbReference type="EMBL" id="MPC91345.1"/>
    </source>
</evidence>
<accession>A0A5B7J9I2</accession>